<evidence type="ECO:0000313" key="3">
    <source>
        <dbReference type="Proteomes" id="UP000030653"/>
    </source>
</evidence>
<dbReference type="GeneID" id="63689106"/>
<gene>
    <name evidence="2" type="ORF">DACRYDRAFT_25174</name>
</gene>
<proteinExistence type="predicted"/>
<feature type="compositionally biased region" description="Pro residues" evidence="1">
    <location>
        <begin position="1"/>
        <end position="12"/>
    </location>
</feature>
<dbReference type="HOGENOM" id="CLU_1551275_0_0_1"/>
<reference evidence="2 3" key="1">
    <citation type="journal article" date="2012" name="Science">
        <title>The Paleozoic origin of enzymatic lignin decomposition reconstructed from 31 fungal genomes.</title>
        <authorList>
            <person name="Floudas D."/>
            <person name="Binder M."/>
            <person name="Riley R."/>
            <person name="Barry K."/>
            <person name="Blanchette R.A."/>
            <person name="Henrissat B."/>
            <person name="Martinez A.T."/>
            <person name="Otillar R."/>
            <person name="Spatafora J.W."/>
            <person name="Yadav J.S."/>
            <person name="Aerts A."/>
            <person name="Benoit I."/>
            <person name="Boyd A."/>
            <person name="Carlson A."/>
            <person name="Copeland A."/>
            <person name="Coutinho P.M."/>
            <person name="de Vries R.P."/>
            <person name="Ferreira P."/>
            <person name="Findley K."/>
            <person name="Foster B."/>
            <person name="Gaskell J."/>
            <person name="Glotzer D."/>
            <person name="Gorecki P."/>
            <person name="Heitman J."/>
            <person name="Hesse C."/>
            <person name="Hori C."/>
            <person name="Igarashi K."/>
            <person name="Jurgens J.A."/>
            <person name="Kallen N."/>
            <person name="Kersten P."/>
            <person name="Kohler A."/>
            <person name="Kuees U."/>
            <person name="Kumar T.K.A."/>
            <person name="Kuo A."/>
            <person name="LaButti K."/>
            <person name="Larrondo L.F."/>
            <person name="Lindquist E."/>
            <person name="Ling A."/>
            <person name="Lombard V."/>
            <person name="Lucas S."/>
            <person name="Lundell T."/>
            <person name="Martin R."/>
            <person name="McLaughlin D.J."/>
            <person name="Morgenstern I."/>
            <person name="Morin E."/>
            <person name="Murat C."/>
            <person name="Nagy L.G."/>
            <person name="Nolan M."/>
            <person name="Ohm R.A."/>
            <person name="Patyshakuliyeva A."/>
            <person name="Rokas A."/>
            <person name="Ruiz-Duenas F.J."/>
            <person name="Sabat G."/>
            <person name="Salamov A."/>
            <person name="Samejima M."/>
            <person name="Schmutz J."/>
            <person name="Slot J.C."/>
            <person name="St John F."/>
            <person name="Stenlid J."/>
            <person name="Sun H."/>
            <person name="Sun S."/>
            <person name="Syed K."/>
            <person name="Tsang A."/>
            <person name="Wiebenga A."/>
            <person name="Young D."/>
            <person name="Pisabarro A."/>
            <person name="Eastwood D.C."/>
            <person name="Martin F."/>
            <person name="Cullen D."/>
            <person name="Grigoriev I.V."/>
            <person name="Hibbett D.S."/>
        </authorList>
    </citation>
    <scope>NUCLEOTIDE SEQUENCE [LARGE SCALE GENOMIC DNA]</scope>
    <source>
        <strain evidence="2 3">DJM-731 SS1</strain>
    </source>
</reference>
<feature type="region of interest" description="Disordered" evidence="1">
    <location>
        <begin position="1"/>
        <end position="32"/>
    </location>
</feature>
<evidence type="ECO:0000313" key="2">
    <source>
        <dbReference type="EMBL" id="EJT97426.1"/>
    </source>
</evidence>
<evidence type="ECO:0000256" key="1">
    <source>
        <dbReference type="SAM" id="MobiDB-lite"/>
    </source>
</evidence>
<organism evidence="2 3">
    <name type="scientific">Dacryopinax primogenitus (strain DJM 731)</name>
    <name type="common">Brown rot fungus</name>
    <dbReference type="NCBI Taxonomy" id="1858805"/>
    <lineage>
        <taxon>Eukaryota</taxon>
        <taxon>Fungi</taxon>
        <taxon>Dikarya</taxon>
        <taxon>Basidiomycota</taxon>
        <taxon>Agaricomycotina</taxon>
        <taxon>Dacrymycetes</taxon>
        <taxon>Dacrymycetales</taxon>
        <taxon>Dacrymycetaceae</taxon>
        <taxon>Dacryopinax</taxon>
    </lineage>
</organism>
<accession>M5FVP4</accession>
<feature type="compositionally biased region" description="Basic residues" evidence="1">
    <location>
        <begin position="128"/>
        <end position="141"/>
    </location>
</feature>
<feature type="compositionally biased region" description="Polar residues" evidence="1">
    <location>
        <begin position="117"/>
        <end position="127"/>
    </location>
</feature>
<feature type="compositionally biased region" description="Polar residues" evidence="1">
    <location>
        <begin position="164"/>
        <end position="173"/>
    </location>
</feature>
<dbReference type="Proteomes" id="UP000030653">
    <property type="component" value="Unassembled WGS sequence"/>
</dbReference>
<feature type="non-terminal residue" evidence="2">
    <location>
        <position position="173"/>
    </location>
</feature>
<dbReference type="EMBL" id="JH795877">
    <property type="protein sequence ID" value="EJT97426.1"/>
    <property type="molecule type" value="Genomic_DNA"/>
</dbReference>
<dbReference type="AlphaFoldDB" id="M5FVP4"/>
<feature type="region of interest" description="Disordered" evidence="1">
    <location>
        <begin position="117"/>
        <end position="173"/>
    </location>
</feature>
<sequence length="173" mass="18040">MSPNPLPTSPELPPKRSSNVVLPSSAPPVTPSVWPEAAARAASSSMPCMPSIPSNPSIPLIPLIPSMPLMPSIPSMPLMPSIPCIPTRCSNSKGPRTCISGGPSSLTSGISFFPGYSRTSSCSPSQAHSRRKPTPPRRRTSPARASQSLACSGPELGGGRTESRSTLSRWQGL</sequence>
<protein>
    <submittedName>
        <fullName evidence="2">Uncharacterized protein</fullName>
    </submittedName>
</protein>
<dbReference type="RefSeq" id="XP_040624324.1">
    <property type="nucleotide sequence ID" value="XM_040774044.1"/>
</dbReference>
<name>M5FVP4_DACPD</name>
<keyword evidence="3" id="KW-1185">Reference proteome</keyword>